<reference evidence="6 7" key="1">
    <citation type="submission" date="2018-07" db="EMBL/GenBank/DDBJ databases">
        <title>Genome analysis of Larkinella rosea.</title>
        <authorList>
            <person name="Zhou Z."/>
            <person name="Wang G."/>
        </authorList>
    </citation>
    <scope>NUCLEOTIDE SEQUENCE [LARGE SCALE GENOMIC DNA]</scope>
    <source>
        <strain evidence="7">zzj9</strain>
    </source>
</reference>
<evidence type="ECO:0000313" key="6">
    <source>
        <dbReference type="EMBL" id="RCR66906.1"/>
    </source>
</evidence>
<evidence type="ECO:0000259" key="5">
    <source>
        <dbReference type="PROSITE" id="PS51085"/>
    </source>
</evidence>
<dbReference type="PROSITE" id="PS51085">
    <property type="entry name" value="2FE2S_FER_2"/>
    <property type="match status" value="1"/>
</dbReference>
<dbReference type="InterPro" id="IPR002888">
    <property type="entry name" value="2Fe-2S-bd"/>
</dbReference>
<evidence type="ECO:0000313" key="7">
    <source>
        <dbReference type="Proteomes" id="UP000253383"/>
    </source>
</evidence>
<dbReference type="Pfam" id="PF00111">
    <property type="entry name" value="Fer2"/>
    <property type="match status" value="1"/>
</dbReference>
<keyword evidence="3" id="KW-0408">Iron</keyword>
<keyword evidence="4" id="KW-0411">Iron-sulfur</keyword>
<gene>
    <name evidence="6" type="ORF">DUE52_24205</name>
</gene>
<dbReference type="SUPFAM" id="SSF54292">
    <property type="entry name" value="2Fe-2S ferredoxin-like"/>
    <property type="match status" value="1"/>
</dbReference>
<dbReference type="InterPro" id="IPR001041">
    <property type="entry name" value="2Fe-2S_ferredoxin-type"/>
</dbReference>
<dbReference type="RefSeq" id="WP_114408653.1">
    <property type="nucleotide sequence ID" value="NZ_QOWE01000023.1"/>
</dbReference>
<keyword evidence="7" id="KW-1185">Reference proteome</keyword>
<comment type="caution">
    <text evidence="6">The sequence shown here is derived from an EMBL/GenBank/DDBJ whole genome shotgun (WGS) entry which is preliminary data.</text>
</comment>
<dbReference type="OrthoDB" id="9796880at2"/>
<evidence type="ECO:0000256" key="3">
    <source>
        <dbReference type="ARBA" id="ARBA00023004"/>
    </source>
</evidence>
<dbReference type="Gene3D" id="1.10.150.120">
    <property type="entry name" value="[2Fe-2S]-binding domain"/>
    <property type="match status" value="1"/>
</dbReference>
<dbReference type="GO" id="GO:0046872">
    <property type="term" value="F:metal ion binding"/>
    <property type="evidence" value="ECO:0007669"/>
    <property type="project" value="UniProtKB-KW"/>
</dbReference>
<dbReference type="GO" id="GO:0051537">
    <property type="term" value="F:2 iron, 2 sulfur cluster binding"/>
    <property type="evidence" value="ECO:0007669"/>
    <property type="project" value="UniProtKB-KW"/>
</dbReference>
<dbReference type="InterPro" id="IPR051452">
    <property type="entry name" value="Diverse_Oxidoreductases"/>
</dbReference>
<keyword evidence="2" id="KW-0479">Metal-binding</keyword>
<accession>A0A368JIM5</accession>
<dbReference type="EMBL" id="QOWE01000023">
    <property type="protein sequence ID" value="RCR66906.1"/>
    <property type="molecule type" value="Genomic_DNA"/>
</dbReference>
<sequence length="157" mass="17036">MKARLVIEVNRKPYPVEVDPNTPLLYVLRNNLQLNGPKYGCGLEQCGACMVLLDGKATPSCLLPVGTIKKQSIVTLEGLTQPNGSLSPVQRAFVEQQAAQCGYCLNGMVISATALLAENKQPDDIAIRQGMERVLCRCGTQSRIIRAIRQAAKEANP</sequence>
<dbReference type="SUPFAM" id="SSF47741">
    <property type="entry name" value="CO dehydrogenase ISP C-domain like"/>
    <property type="match status" value="1"/>
</dbReference>
<evidence type="ECO:0000256" key="4">
    <source>
        <dbReference type="ARBA" id="ARBA00023014"/>
    </source>
</evidence>
<dbReference type="GO" id="GO:0016491">
    <property type="term" value="F:oxidoreductase activity"/>
    <property type="evidence" value="ECO:0007669"/>
    <property type="project" value="InterPro"/>
</dbReference>
<dbReference type="CDD" id="cd00207">
    <property type="entry name" value="fer2"/>
    <property type="match status" value="1"/>
</dbReference>
<dbReference type="PANTHER" id="PTHR44379">
    <property type="entry name" value="OXIDOREDUCTASE WITH IRON-SULFUR SUBUNIT"/>
    <property type="match status" value="1"/>
</dbReference>
<dbReference type="Gene3D" id="3.10.20.30">
    <property type="match status" value="1"/>
</dbReference>
<dbReference type="InterPro" id="IPR036010">
    <property type="entry name" value="2Fe-2S_ferredoxin-like_sf"/>
</dbReference>
<feature type="domain" description="2Fe-2S ferredoxin-type" evidence="5">
    <location>
        <begin position="3"/>
        <end position="79"/>
    </location>
</feature>
<evidence type="ECO:0000256" key="1">
    <source>
        <dbReference type="ARBA" id="ARBA00022714"/>
    </source>
</evidence>
<dbReference type="InterPro" id="IPR012675">
    <property type="entry name" value="Beta-grasp_dom_sf"/>
</dbReference>
<organism evidence="6 7">
    <name type="scientific">Larkinella punicea</name>
    <dbReference type="NCBI Taxonomy" id="2315727"/>
    <lineage>
        <taxon>Bacteria</taxon>
        <taxon>Pseudomonadati</taxon>
        <taxon>Bacteroidota</taxon>
        <taxon>Cytophagia</taxon>
        <taxon>Cytophagales</taxon>
        <taxon>Spirosomataceae</taxon>
        <taxon>Larkinella</taxon>
    </lineage>
</organism>
<protein>
    <submittedName>
        <fullName evidence="6">(2Fe-2S)-binding protein</fullName>
    </submittedName>
</protein>
<dbReference type="AlphaFoldDB" id="A0A368JIM5"/>
<evidence type="ECO:0000256" key="2">
    <source>
        <dbReference type="ARBA" id="ARBA00022723"/>
    </source>
</evidence>
<keyword evidence="1" id="KW-0001">2Fe-2S</keyword>
<dbReference type="Proteomes" id="UP000253383">
    <property type="component" value="Unassembled WGS sequence"/>
</dbReference>
<dbReference type="PANTHER" id="PTHR44379:SF6">
    <property type="entry name" value="BLR6046 PROTEIN"/>
    <property type="match status" value="1"/>
</dbReference>
<dbReference type="InterPro" id="IPR036884">
    <property type="entry name" value="2Fe-2S-bd_dom_sf"/>
</dbReference>
<name>A0A368JIM5_9BACT</name>
<dbReference type="Pfam" id="PF01799">
    <property type="entry name" value="Fer2_2"/>
    <property type="match status" value="1"/>
</dbReference>
<proteinExistence type="predicted"/>